<sequence>MGDSVSKKEYNKKKVEKRKLKQQRRENRKTDNNKGKTFEEMLIYVDKSGHLSKVPQNDPNHDDAALHSFQEDQNLDHKTKRKGIVISFFTEKGYGFIKDQKSGTNIFFHILDILEDLMPQDKVLFIKQKTVKGSKAVRVEKR</sequence>
<protein>
    <submittedName>
        <fullName evidence="3">Cold shock protein, DNA-binding protein</fullName>
    </submittedName>
</protein>
<keyword evidence="3" id="KW-0238">DNA-binding</keyword>
<dbReference type="InterPro" id="IPR011129">
    <property type="entry name" value="CSD"/>
</dbReference>
<feature type="domain" description="CSD" evidence="2">
    <location>
        <begin position="80"/>
        <end position="141"/>
    </location>
</feature>
<feature type="compositionally biased region" description="Basic and acidic residues" evidence="1">
    <location>
        <begin position="23"/>
        <end position="37"/>
    </location>
</feature>
<proteinExistence type="predicted"/>
<name>A0A1Y1T045_9FLAO</name>
<evidence type="ECO:0000256" key="1">
    <source>
        <dbReference type="SAM" id="MobiDB-lite"/>
    </source>
</evidence>
<reference evidence="3 4" key="1">
    <citation type="submission" date="2013-04" db="EMBL/GenBank/DDBJ databases">
        <title>Zunongwangia sp. 22II14-10F7 Genome Sequencing.</title>
        <authorList>
            <person name="Lai Q."/>
            <person name="Shao Z."/>
        </authorList>
    </citation>
    <scope>NUCLEOTIDE SEQUENCE [LARGE SCALE GENOMIC DNA]</scope>
    <source>
        <strain evidence="3 4">22II14-10F7</strain>
    </source>
</reference>
<evidence type="ECO:0000313" key="4">
    <source>
        <dbReference type="Proteomes" id="UP000192746"/>
    </source>
</evidence>
<dbReference type="Proteomes" id="UP000192746">
    <property type="component" value="Unassembled WGS sequence"/>
</dbReference>
<dbReference type="Gene3D" id="2.40.50.140">
    <property type="entry name" value="Nucleic acid-binding proteins"/>
    <property type="match status" value="1"/>
</dbReference>
<dbReference type="EMBL" id="ARYN01000019">
    <property type="protein sequence ID" value="ORL44024.1"/>
    <property type="molecule type" value="Genomic_DNA"/>
</dbReference>
<evidence type="ECO:0000259" key="2">
    <source>
        <dbReference type="PROSITE" id="PS51857"/>
    </source>
</evidence>
<organism evidence="3 4">
    <name type="scientific">Zunongwangia atlantica 22II14-10F7</name>
    <dbReference type="NCBI Taxonomy" id="1185767"/>
    <lineage>
        <taxon>Bacteria</taxon>
        <taxon>Pseudomonadati</taxon>
        <taxon>Bacteroidota</taxon>
        <taxon>Flavobacteriia</taxon>
        <taxon>Flavobacteriales</taxon>
        <taxon>Flavobacteriaceae</taxon>
        <taxon>Zunongwangia</taxon>
    </lineage>
</organism>
<comment type="caution">
    <text evidence="3">The sequence shown here is derived from an EMBL/GenBank/DDBJ whole genome shotgun (WGS) entry which is preliminary data.</text>
</comment>
<dbReference type="PROSITE" id="PS51857">
    <property type="entry name" value="CSD_2"/>
    <property type="match status" value="1"/>
</dbReference>
<dbReference type="GO" id="GO:0003677">
    <property type="term" value="F:DNA binding"/>
    <property type="evidence" value="ECO:0007669"/>
    <property type="project" value="UniProtKB-KW"/>
</dbReference>
<feature type="region of interest" description="Disordered" evidence="1">
    <location>
        <begin position="1"/>
        <end position="37"/>
    </location>
</feature>
<dbReference type="Pfam" id="PF00313">
    <property type="entry name" value="CSD"/>
    <property type="match status" value="1"/>
</dbReference>
<dbReference type="OrthoDB" id="1493235at2"/>
<dbReference type="SUPFAM" id="SSF50249">
    <property type="entry name" value="Nucleic acid-binding proteins"/>
    <property type="match status" value="1"/>
</dbReference>
<accession>A0A1Y1T045</accession>
<keyword evidence="4" id="KW-1185">Reference proteome</keyword>
<evidence type="ECO:0000313" key="3">
    <source>
        <dbReference type="EMBL" id="ORL44024.1"/>
    </source>
</evidence>
<dbReference type="InterPro" id="IPR012340">
    <property type="entry name" value="NA-bd_OB-fold"/>
</dbReference>
<dbReference type="AlphaFoldDB" id="A0A1Y1T045"/>
<gene>
    <name evidence="3" type="ORF">IIF7_17572</name>
</gene>
<dbReference type="InterPro" id="IPR002059">
    <property type="entry name" value="CSP_DNA-bd"/>
</dbReference>
<feature type="compositionally biased region" description="Basic and acidic residues" evidence="1">
    <location>
        <begin position="1"/>
        <end position="13"/>
    </location>
</feature>
<dbReference type="GO" id="GO:0005829">
    <property type="term" value="C:cytosol"/>
    <property type="evidence" value="ECO:0007669"/>
    <property type="project" value="UniProtKB-ARBA"/>
</dbReference>
<dbReference type="STRING" id="1185767.IIF7_17572"/>
<dbReference type="CDD" id="cd04458">
    <property type="entry name" value="CSP_CDS"/>
    <property type="match status" value="1"/>
</dbReference>
<dbReference type="RefSeq" id="WP_084843001.1">
    <property type="nucleotide sequence ID" value="NZ_ARYN01000019.1"/>
</dbReference>
<dbReference type="SMART" id="SM00357">
    <property type="entry name" value="CSP"/>
    <property type="match status" value="1"/>
</dbReference>